<comment type="subcellular location">
    <subcellularLocation>
        <location evidence="1">Membrane</location>
        <topology evidence="1">Multi-pass membrane protein</topology>
    </subcellularLocation>
</comment>
<evidence type="ECO:0000256" key="1">
    <source>
        <dbReference type="ARBA" id="ARBA00004141"/>
    </source>
</evidence>
<protein>
    <recommendedName>
        <fullName evidence="7">Rhodopsin domain-containing protein</fullName>
    </recommendedName>
</protein>
<dbReference type="GO" id="GO:0016020">
    <property type="term" value="C:membrane"/>
    <property type="evidence" value="ECO:0007669"/>
    <property type="project" value="UniProtKB-SubCell"/>
</dbReference>
<keyword evidence="3 6" id="KW-1133">Transmembrane helix</keyword>
<feature type="domain" description="Rhodopsin" evidence="7">
    <location>
        <begin position="4"/>
        <end position="198"/>
    </location>
</feature>
<sequence length="257" mass="29024">MGVVGRHIEVVMMEAPRNLVIWHKFIKIEDLLILSANAFTKLAVLALYRRIFLERSYRIAIMITEVLIVLTYVAGVLTSFFICWPYAYNWNPAIEGGHCGNIPASYCWIGIPNLVGDILILVLPMPAIRQLQCSAPVKVGLFLTFSTGSIGMIAGFIRTVQWFTFDWSADQTFKYRVICMIEPGFYLIAACMLSLQPLKRALFGDRSITGLFVFGSHRSTEKVSWRYSRAVRPGEVGHVVDSRSSSTQQFLRSRDSV</sequence>
<organism evidence="8 9">
    <name type="scientific">Polyplosphaeria fusca</name>
    <dbReference type="NCBI Taxonomy" id="682080"/>
    <lineage>
        <taxon>Eukaryota</taxon>
        <taxon>Fungi</taxon>
        <taxon>Dikarya</taxon>
        <taxon>Ascomycota</taxon>
        <taxon>Pezizomycotina</taxon>
        <taxon>Dothideomycetes</taxon>
        <taxon>Pleosporomycetidae</taxon>
        <taxon>Pleosporales</taxon>
        <taxon>Tetraplosphaeriaceae</taxon>
        <taxon>Polyplosphaeria</taxon>
    </lineage>
</organism>
<evidence type="ECO:0000256" key="3">
    <source>
        <dbReference type="ARBA" id="ARBA00022989"/>
    </source>
</evidence>
<dbReference type="EMBL" id="ML996147">
    <property type="protein sequence ID" value="KAF2734497.1"/>
    <property type="molecule type" value="Genomic_DNA"/>
</dbReference>
<name>A0A9P4R0C9_9PLEO</name>
<feature type="transmembrane region" description="Helical" evidence="6">
    <location>
        <begin position="60"/>
        <end position="88"/>
    </location>
</feature>
<evidence type="ECO:0000256" key="4">
    <source>
        <dbReference type="ARBA" id="ARBA00023136"/>
    </source>
</evidence>
<dbReference type="Proteomes" id="UP000799444">
    <property type="component" value="Unassembled WGS sequence"/>
</dbReference>
<evidence type="ECO:0000313" key="9">
    <source>
        <dbReference type="Proteomes" id="UP000799444"/>
    </source>
</evidence>
<evidence type="ECO:0000259" key="7">
    <source>
        <dbReference type="Pfam" id="PF20684"/>
    </source>
</evidence>
<evidence type="ECO:0000256" key="2">
    <source>
        <dbReference type="ARBA" id="ARBA00022692"/>
    </source>
</evidence>
<evidence type="ECO:0000256" key="6">
    <source>
        <dbReference type="SAM" id="Phobius"/>
    </source>
</evidence>
<reference evidence="8" key="1">
    <citation type="journal article" date="2020" name="Stud. Mycol.">
        <title>101 Dothideomycetes genomes: a test case for predicting lifestyles and emergence of pathogens.</title>
        <authorList>
            <person name="Haridas S."/>
            <person name="Albert R."/>
            <person name="Binder M."/>
            <person name="Bloem J."/>
            <person name="Labutti K."/>
            <person name="Salamov A."/>
            <person name="Andreopoulos B."/>
            <person name="Baker S."/>
            <person name="Barry K."/>
            <person name="Bills G."/>
            <person name="Bluhm B."/>
            <person name="Cannon C."/>
            <person name="Castanera R."/>
            <person name="Culley D."/>
            <person name="Daum C."/>
            <person name="Ezra D."/>
            <person name="Gonzalez J."/>
            <person name="Henrissat B."/>
            <person name="Kuo A."/>
            <person name="Liang C."/>
            <person name="Lipzen A."/>
            <person name="Lutzoni F."/>
            <person name="Magnuson J."/>
            <person name="Mondo S."/>
            <person name="Nolan M."/>
            <person name="Ohm R."/>
            <person name="Pangilinan J."/>
            <person name="Park H.-J."/>
            <person name="Ramirez L."/>
            <person name="Alfaro M."/>
            <person name="Sun H."/>
            <person name="Tritt A."/>
            <person name="Yoshinaga Y."/>
            <person name="Zwiers L.-H."/>
            <person name="Turgeon B."/>
            <person name="Goodwin S."/>
            <person name="Spatafora J."/>
            <person name="Crous P."/>
            <person name="Grigoriev I."/>
        </authorList>
    </citation>
    <scope>NUCLEOTIDE SEQUENCE</scope>
    <source>
        <strain evidence="8">CBS 125425</strain>
    </source>
</reference>
<keyword evidence="2 6" id="KW-0812">Transmembrane</keyword>
<feature type="transmembrane region" description="Helical" evidence="6">
    <location>
        <begin position="108"/>
        <end position="128"/>
    </location>
</feature>
<keyword evidence="4 6" id="KW-0472">Membrane</keyword>
<comment type="caution">
    <text evidence="8">The sequence shown here is derived from an EMBL/GenBank/DDBJ whole genome shotgun (WGS) entry which is preliminary data.</text>
</comment>
<feature type="transmembrane region" description="Helical" evidence="6">
    <location>
        <begin position="31"/>
        <end position="48"/>
    </location>
</feature>
<gene>
    <name evidence="8" type="ORF">EJ04DRAFT_493425</name>
</gene>
<comment type="similarity">
    <text evidence="5">Belongs to the SAT4 family.</text>
</comment>
<evidence type="ECO:0000313" key="8">
    <source>
        <dbReference type="EMBL" id="KAF2734497.1"/>
    </source>
</evidence>
<dbReference type="Pfam" id="PF20684">
    <property type="entry name" value="Fung_rhodopsin"/>
    <property type="match status" value="1"/>
</dbReference>
<evidence type="ECO:0000256" key="5">
    <source>
        <dbReference type="ARBA" id="ARBA00038359"/>
    </source>
</evidence>
<feature type="transmembrane region" description="Helical" evidence="6">
    <location>
        <begin position="140"/>
        <end position="163"/>
    </location>
</feature>
<dbReference type="PANTHER" id="PTHR33048">
    <property type="entry name" value="PTH11-LIKE INTEGRAL MEMBRANE PROTEIN (AFU_ORTHOLOGUE AFUA_5G11245)"/>
    <property type="match status" value="1"/>
</dbReference>
<dbReference type="OrthoDB" id="5329176at2759"/>
<dbReference type="InterPro" id="IPR049326">
    <property type="entry name" value="Rhodopsin_dom_fungi"/>
</dbReference>
<proteinExistence type="inferred from homology"/>
<accession>A0A9P4R0C9</accession>
<keyword evidence="9" id="KW-1185">Reference proteome</keyword>
<dbReference type="AlphaFoldDB" id="A0A9P4R0C9"/>
<feature type="transmembrane region" description="Helical" evidence="6">
    <location>
        <begin position="175"/>
        <end position="195"/>
    </location>
</feature>
<dbReference type="InterPro" id="IPR052337">
    <property type="entry name" value="SAT4-like"/>
</dbReference>
<dbReference type="PANTHER" id="PTHR33048:SF156">
    <property type="entry name" value="INTEGRAL MEMBRANE PROTEIN"/>
    <property type="match status" value="1"/>
</dbReference>